<evidence type="ECO:0000256" key="1">
    <source>
        <dbReference type="ARBA" id="ARBA00004141"/>
    </source>
</evidence>
<feature type="transmembrane region" description="Helical" evidence="7">
    <location>
        <begin position="110"/>
        <end position="131"/>
    </location>
</feature>
<dbReference type="GO" id="GO:0016020">
    <property type="term" value="C:membrane"/>
    <property type="evidence" value="ECO:0007669"/>
    <property type="project" value="UniProtKB-SubCell"/>
</dbReference>
<feature type="transmembrane region" description="Helical" evidence="7">
    <location>
        <begin position="418"/>
        <end position="443"/>
    </location>
</feature>
<feature type="transmembrane region" description="Helical" evidence="7">
    <location>
        <begin position="66"/>
        <end position="84"/>
    </location>
</feature>
<keyword evidence="10" id="KW-1185">Reference proteome</keyword>
<organism evidence="9 10">
    <name type="scientific">Tolypocladium ophioglossoides (strain CBS 100239)</name>
    <name type="common">Snaketongue truffleclub</name>
    <name type="synonym">Elaphocordyceps ophioglossoides</name>
    <dbReference type="NCBI Taxonomy" id="1163406"/>
    <lineage>
        <taxon>Eukaryota</taxon>
        <taxon>Fungi</taxon>
        <taxon>Dikarya</taxon>
        <taxon>Ascomycota</taxon>
        <taxon>Pezizomycotina</taxon>
        <taxon>Sordariomycetes</taxon>
        <taxon>Hypocreomycetidae</taxon>
        <taxon>Hypocreales</taxon>
        <taxon>Ophiocordycipitaceae</taxon>
        <taxon>Tolypocladium</taxon>
    </lineage>
</organism>
<comment type="subcellular location">
    <subcellularLocation>
        <location evidence="1">Membrane</location>
        <topology evidence="1">Multi-pass membrane protein</topology>
    </subcellularLocation>
</comment>
<dbReference type="STRING" id="1163406.A0A0L0N9A4"/>
<name>A0A0L0N9A4_TOLOC</name>
<protein>
    <submittedName>
        <fullName evidence="9">Lactose permease</fullName>
    </submittedName>
</protein>
<keyword evidence="4 7" id="KW-0812">Transmembrane</keyword>
<evidence type="ECO:0000313" key="9">
    <source>
        <dbReference type="EMBL" id="KND90723.1"/>
    </source>
</evidence>
<keyword evidence="5 7" id="KW-1133">Transmembrane helix</keyword>
<dbReference type="EMBL" id="LFRF01000011">
    <property type="protein sequence ID" value="KND90723.1"/>
    <property type="molecule type" value="Genomic_DNA"/>
</dbReference>
<keyword evidence="3" id="KW-0813">Transport</keyword>
<gene>
    <name evidence="9" type="ORF">TOPH_04649</name>
</gene>
<dbReference type="Proteomes" id="UP000036947">
    <property type="component" value="Unassembled WGS sequence"/>
</dbReference>
<dbReference type="AlphaFoldDB" id="A0A0L0N9A4"/>
<feature type="transmembrane region" description="Helical" evidence="7">
    <location>
        <begin position="356"/>
        <end position="377"/>
    </location>
</feature>
<sequence length="551" mass="61351">MGLAIIKTAISRSLPSLNLTRPCKFAQSRHCSLVVMAPAAARAVDGFRPPIDLKSIPPFWRRKNGILLYFLLTSSLLASAALGIDGSMTNGMQVLPTWQDRFGHPTGSKLGFFGASNAIGGVIPFIFLSWIGDKLGRRIPTALGSIVIITGVLVEFFATSLNMYIGGKLVLGIGSSLIRMGAPVLVTELSHPKERVQVTTFYNTSIVLGYVIGAWATYGCFRIPNQWSWRLPTLIQIVPSAYQLCLIFFCPESPRWLIAKGKVEEARRILVKYHGECDPNSELVAFECAEIQEVIGKEAEQNITWKAFFSSIPNLKRIGLCFATAVFSQSSGNLLVSNYLTQILKDTGVKEDKDITLVNGMVTLWQYIVALSVTALINRFKRRTFFLVGSGGVLATFIVWTIAAQQYLERDSLAGGRVVLACIFIFQAFYTFAWTNLIVTYPLEVVTYQMRAKTWAFVLLTIQVASIFGGYVNPVGLQNIGWKFYIYYCVWVAFIFVIVYFFFVETAGPTLEELTYLFEGDEAKTHMIEAARKMEGSETFVEVKHDPEKSS</sequence>
<accession>A0A0L0N9A4</accession>
<feature type="transmembrane region" description="Helical" evidence="7">
    <location>
        <begin position="484"/>
        <end position="503"/>
    </location>
</feature>
<dbReference type="FunFam" id="1.20.1250.20:FF:000134">
    <property type="entry name" value="MFS sugar transporter protein"/>
    <property type="match status" value="1"/>
</dbReference>
<comment type="similarity">
    <text evidence="2">Belongs to the major facilitator superfamily. Sugar transporter (TC 2.A.1.1) family.</text>
</comment>
<dbReference type="GO" id="GO:0005351">
    <property type="term" value="F:carbohydrate:proton symporter activity"/>
    <property type="evidence" value="ECO:0007669"/>
    <property type="project" value="TreeGrafter"/>
</dbReference>
<dbReference type="InterPro" id="IPR036259">
    <property type="entry name" value="MFS_trans_sf"/>
</dbReference>
<evidence type="ECO:0000259" key="8">
    <source>
        <dbReference type="PROSITE" id="PS50850"/>
    </source>
</evidence>
<feature type="transmembrane region" description="Helical" evidence="7">
    <location>
        <begin position="318"/>
        <end position="336"/>
    </location>
</feature>
<dbReference type="PANTHER" id="PTHR48022:SF64">
    <property type="entry name" value="MAJOR FACILITATOR SUPERFAMILY (MFS) PROFILE DOMAIN-CONTAINING PROTEIN"/>
    <property type="match status" value="1"/>
</dbReference>
<dbReference type="InterPro" id="IPR020846">
    <property type="entry name" value="MFS_dom"/>
</dbReference>
<dbReference type="Gene3D" id="1.20.1250.20">
    <property type="entry name" value="MFS general substrate transporter like domains"/>
    <property type="match status" value="1"/>
</dbReference>
<comment type="caution">
    <text evidence="9">The sequence shown here is derived from an EMBL/GenBank/DDBJ whole genome shotgun (WGS) entry which is preliminary data.</text>
</comment>
<feature type="transmembrane region" description="Helical" evidence="7">
    <location>
        <begin position="455"/>
        <end position="472"/>
    </location>
</feature>
<dbReference type="InterPro" id="IPR005828">
    <property type="entry name" value="MFS_sugar_transport-like"/>
</dbReference>
<evidence type="ECO:0000256" key="6">
    <source>
        <dbReference type="ARBA" id="ARBA00023136"/>
    </source>
</evidence>
<keyword evidence="6 7" id="KW-0472">Membrane</keyword>
<evidence type="ECO:0000256" key="7">
    <source>
        <dbReference type="SAM" id="Phobius"/>
    </source>
</evidence>
<dbReference type="OrthoDB" id="6133115at2759"/>
<reference evidence="9 10" key="1">
    <citation type="journal article" date="2015" name="BMC Genomics">
        <title>The genome of the truffle-parasite Tolypocladium ophioglossoides and the evolution of antifungal peptaibiotics.</title>
        <authorList>
            <person name="Quandt C.A."/>
            <person name="Bushley K.E."/>
            <person name="Spatafora J.W."/>
        </authorList>
    </citation>
    <scope>NUCLEOTIDE SEQUENCE [LARGE SCALE GENOMIC DNA]</scope>
    <source>
        <strain evidence="9 10">CBS 100239</strain>
    </source>
</reference>
<feature type="transmembrane region" description="Helical" evidence="7">
    <location>
        <begin position="384"/>
        <end position="403"/>
    </location>
</feature>
<evidence type="ECO:0000256" key="5">
    <source>
        <dbReference type="ARBA" id="ARBA00022989"/>
    </source>
</evidence>
<proteinExistence type="inferred from homology"/>
<evidence type="ECO:0000256" key="4">
    <source>
        <dbReference type="ARBA" id="ARBA00022692"/>
    </source>
</evidence>
<evidence type="ECO:0000256" key="3">
    <source>
        <dbReference type="ARBA" id="ARBA00022448"/>
    </source>
</evidence>
<dbReference type="PANTHER" id="PTHR48022">
    <property type="entry name" value="PLASTIDIC GLUCOSE TRANSPORTER 4"/>
    <property type="match status" value="1"/>
</dbReference>
<dbReference type="SUPFAM" id="SSF103473">
    <property type="entry name" value="MFS general substrate transporter"/>
    <property type="match status" value="1"/>
</dbReference>
<evidence type="ECO:0000313" key="10">
    <source>
        <dbReference type="Proteomes" id="UP000036947"/>
    </source>
</evidence>
<dbReference type="PROSITE" id="PS50850">
    <property type="entry name" value="MFS"/>
    <property type="match status" value="1"/>
</dbReference>
<dbReference type="Pfam" id="PF00083">
    <property type="entry name" value="Sugar_tr"/>
    <property type="match status" value="1"/>
</dbReference>
<feature type="domain" description="Major facilitator superfamily (MFS) profile" evidence="8">
    <location>
        <begin position="71"/>
        <end position="507"/>
    </location>
</feature>
<evidence type="ECO:0000256" key="2">
    <source>
        <dbReference type="ARBA" id="ARBA00010992"/>
    </source>
</evidence>
<feature type="transmembrane region" description="Helical" evidence="7">
    <location>
        <begin position="201"/>
        <end position="221"/>
    </location>
</feature>
<dbReference type="InterPro" id="IPR050360">
    <property type="entry name" value="MFS_Sugar_Transporters"/>
</dbReference>
<feature type="transmembrane region" description="Helical" evidence="7">
    <location>
        <begin position="143"/>
        <end position="165"/>
    </location>
</feature>